<dbReference type="InterPro" id="IPR036116">
    <property type="entry name" value="FN3_sf"/>
</dbReference>
<comment type="caution">
    <text evidence="3">The sequence shown here is derived from an EMBL/GenBank/DDBJ whole genome shotgun (WGS) entry which is preliminary data.</text>
</comment>
<dbReference type="Gene3D" id="2.60.40.10">
    <property type="entry name" value="Immunoglobulins"/>
    <property type="match status" value="2"/>
</dbReference>
<organism evidence="3 4">
    <name type="scientific">Orenia marismortui</name>
    <dbReference type="NCBI Taxonomy" id="46469"/>
    <lineage>
        <taxon>Bacteria</taxon>
        <taxon>Bacillati</taxon>
        <taxon>Bacillota</taxon>
        <taxon>Clostridia</taxon>
        <taxon>Halanaerobiales</taxon>
        <taxon>Halobacteroidaceae</taxon>
        <taxon>Orenia</taxon>
    </lineage>
</organism>
<dbReference type="SMART" id="SM00060">
    <property type="entry name" value="FN3"/>
    <property type="match status" value="1"/>
</dbReference>
<dbReference type="SMART" id="SM00642">
    <property type="entry name" value="Aamy"/>
    <property type="match status" value="1"/>
</dbReference>
<accession>A0A4R8H021</accession>
<feature type="region of interest" description="Disordered" evidence="1">
    <location>
        <begin position="447"/>
        <end position="466"/>
    </location>
</feature>
<gene>
    <name evidence="3" type="ORF">C7959_10684</name>
</gene>
<reference evidence="3 4" key="1">
    <citation type="submission" date="2019-03" db="EMBL/GenBank/DDBJ databases">
        <title>Subsurface microbial communities from deep shales in Ohio and West Virginia, USA.</title>
        <authorList>
            <person name="Wrighton K."/>
        </authorList>
    </citation>
    <scope>NUCLEOTIDE SEQUENCE [LARGE SCALE GENOMIC DNA]</scope>
    <source>
        <strain evidence="3 4">MSL 6dP</strain>
    </source>
</reference>
<dbReference type="Gene3D" id="3.20.20.80">
    <property type="entry name" value="Glycosidases"/>
    <property type="match status" value="2"/>
</dbReference>
<dbReference type="GO" id="GO:0016798">
    <property type="term" value="F:hydrolase activity, acting on glycosyl bonds"/>
    <property type="evidence" value="ECO:0007669"/>
    <property type="project" value="UniProtKB-KW"/>
</dbReference>
<dbReference type="STRING" id="926561.GCA_000379025_00725"/>
<evidence type="ECO:0000313" key="3">
    <source>
        <dbReference type="EMBL" id="TDX52521.1"/>
    </source>
</evidence>
<dbReference type="InterPro" id="IPR017853">
    <property type="entry name" value="GH"/>
</dbReference>
<dbReference type="PANTHER" id="PTHR10357:SF209">
    <property type="entry name" value="PERIPLASMIC ALPHA-AMYLASE"/>
    <property type="match status" value="1"/>
</dbReference>
<feature type="domain" description="Fibronectin type-III" evidence="2">
    <location>
        <begin position="257"/>
        <end position="345"/>
    </location>
</feature>
<name>A0A4R8H021_9FIRM</name>
<dbReference type="Pfam" id="PF00128">
    <property type="entry name" value="Alpha-amylase"/>
    <property type="match status" value="1"/>
</dbReference>
<keyword evidence="4" id="KW-1185">Reference proteome</keyword>
<dbReference type="CDD" id="cd00063">
    <property type="entry name" value="FN3"/>
    <property type="match status" value="1"/>
</dbReference>
<dbReference type="InterPro" id="IPR013783">
    <property type="entry name" value="Ig-like_fold"/>
</dbReference>
<proteinExistence type="predicted"/>
<dbReference type="InterPro" id="IPR003961">
    <property type="entry name" value="FN3_dom"/>
</dbReference>
<dbReference type="Proteomes" id="UP000295832">
    <property type="component" value="Unassembled WGS sequence"/>
</dbReference>
<evidence type="ECO:0000313" key="4">
    <source>
        <dbReference type="Proteomes" id="UP000295832"/>
    </source>
</evidence>
<dbReference type="PROSITE" id="PS51257">
    <property type="entry name" value="PROKAR_LIPOPROTEIN"/>
    <property type="match status" value="1"/>
</dbReference>
<dbReference type="PANTHER" id="PTHR10357">
    <property type="entry name" value="ALPHA-AMYLASE FAMILY MEMBER"/>
    <property type="match status" value="1"/>
</dbReference>
<dbReference type="SUPFAM" id="SSF51445">
    <property type="entry name" value="(Trans)glycosidases"/>
    <property type="match status" value="1"/>
</dbReference>
<keyword evidence="3" id="KW-0378">Hydrolase</keyword>
<dbReference type="SUPFAM" id="SSF49265">
    <property type="entry name" value="Fibronectin type III"/>
    <property type="match status" value="1"/>
</dbReference>
<dbReference type="RefSeq" id="WP_134115712.1">
    <property type="nucleotide sequence ID" value="NZ_SOEG01000006.1"/>
</dbReference>
<dbReference type="AlphaFoldDB" id="A0A4R8H021"/>
<sequence>MFYKLSGKKLALLLSIITLFMLVGCSSNGGSDELTGNQSKLGVTVKLPGSQEDGASIQKLDINLKKIEGKVINVNDSNDIHESEAKIEEGTTEAGLEFKNLKKNAKYKIIIKGIYVDGDEEIVAYKSPEDTTAVTNDDESTVTVTLELQATKNLTMNFENMPAEAASGIVTIVPEEVGLEAEIDVVEAKADFGSTPAGEYAAKVKLYDSEENLIVDKATEIFEALPGRAENVSVDLENTTSGGKLKVNVTWQLAPKAPTGLTAKYNESTGAIDLTWDDSADKYLVYRGTSEAEKLPLMEKAITTHNYSDTDVQGDTTYYYWVRAYDADALASDLSDSVSETTPAPEGITLHFKSDSNATPYVYSWYTGTDGTKYEPTGGWNNQTAMDSESNGWYKLTISKDNLNNYESGISFGIIITDSANGGNKLTGGDTEIKDLGQYWWDGSDWTTDNLNGPSEPKIPVSPKGGTYKGDTVIEVGPIDDGGASITSSSCEFAGETFTLSTTEITEIKISDYVADGEKGTLTASATNSEGTTEVSYDYTRDDGAVVDKFTWDNASVYFVMTDRFFNGDPSNDNSYGRITDYGSDKLNTGTFHGGDIAGLTEKLEEGYFKDLGVNAIWITAPYEQMHGFCGGGSGGFPHYGYHGYYALDWTMMDKNMGTIEEFRDFVNTAHSQGIRVVMDVVMNHPGYNTMLDGVQYGFGGIDASEEEVMSWRPSSGENWHSYHDHYIDYDNKSAWSNWWNGWVRAGLPGYEPLGEPPLKQLPDSGLPDIKTEITNSIGLAPILETKWSMEQSGYDQWIVPAAEELRKNLNNSAPADYIIKWLAAWVEEFGIDGFRVDTAKHVEKWRWGQLKGAAEDALDTWRVENSNAPGAEWDEDFWMTAEDFGHGVGRSDYFNDNDGDGTQDFESVINFSFNQNIPSISNVGDVWQDYANRINNGDWNVLTYINSHDARDTYNWYDTNKDMGTMLLLLPGGVQIYYGDENSRELGPEVDGDANQPTRSDYQWGANQDILAHWQKVGQFRHDHPSVGAGQQIDLGNNTYGRTYNANGMEDKVVIAIGGSGPTSVNVEGIFDNGTQVRDAYDGDTATVSNNTVEFDFDNGVILIEAVN</sequence>
<keyword evidence="3" id="KW-0326">Glycosidase</keyword>
<dbReference type="EMBL" id="SOEG01000006">
    <property type="protein sequence ID" value="TDX52521.1"/>
    <property type="molecule type" value="Genomic_DNA"/>
</dbReference>
<protein>
    <submittedName>
        <fullName evidence="3">Glycosidase</fullName>
    </submittedName>
</protein>
<dbReference type="InterPro" id="IPR006047">
    <property type="entry name" value="GH13_cat_dom"/>
</dbReference>
<evidence type="ECO:0000256" key="1">
    <source>
        <dbReference type="SAM" id="MobiDB-lite"/>
    </source>
</evidence>
<dbReference type="GO" id="GO:0005975">
    <property type="term" value="P:carbohydrate metabolic process"/>
    <property type="evidence" value="ECO:0007669"/>
    <property type="project" value="InterPro"/>
</dbReference>
<dbReference type="PROSITE" id="PS50853">
    <property type="entry name" value="FN3"/>
    <property type="match status" value="1"/>
</dbReference>
<evidence type="ECO:0000259" key="2">
    <source>
        <dbReference type="PROSITE" id="PS50853"/>
    </source>
</evidence>